<feature type="region of interest" description="Disordered" evidence="1">
    <location>
        <begin position="51"/>
        <end position="118"/>
    </location>
</feature>
<feature type="compositionally biased region" description="Polar residues" evidence="1">
    <location>
        <begin position="972"/>
        <end position="983"/>
    </location>
</feature>
<feature type="compositionally biased region" description="Basic residues" evidence="1">
    <location>
        <begin position="902"/>
        <end position="912"/>
    </location>
</feature>
<name>A0A2A9N6E0_9AGAR</name>
<gene>
    <name evidence="2" type="ORF">AMATHDRAFT_9851</name>
</gene>
<keyword evidence="3" id="KW-1185">Reference proteome</keyword>
<feature type="region of interest" description="Disordered" evidence="1">
    <location>
        <begin position="363"/>
        <end position="398"/>
    </location>
</feature>
<protein>
    <submittedName>
        <fullName evidence="2">Uncharacterized protein</fullName>
    </submittedName>
</protein>
<feature type="region of interest" description="Disordered" evidence="1">
    <location>
        <begin position="877"/>
        <end position="928"/>
    </location>
</feature>
<reference evidence="2 3" key="1">
    <citation type="submission" date="2014-02" db="EMBL/GenBank/DDBJ databases">
        <title>Transposable element dynamics among asymbiotic and ectomycorrhizal Amanita fungi.</title>
        <authorList>
            <consortium name="DOE Joint Genome Institute"/>
            <person name="Hess J."/>
            <person name="Skrede I."/>
            <person name="Wolfe B."/>
            <person name="LaButti K."/>
            <person name="Ohm R.A."/>
            <person name="Grigoriev I.V."/>
            <person name="Pringle A."/>
        </authorList>
    </citation>
    <scope>NUCLEOTIDE SEQUENCE [LARGE SCALE GENOMIC DNA]</scope>
    <source>
        <strain evidence="2 3">SKay4041</strain>
    </source>
</reference>
<dbReference type="Proteomes" id="UP000242287">
    <property type="component" value="Unassembled WGS sequence"/>
</dbReference>
<dbReference type="AlphaFoldDB" id="A0A2A9N6E0"/>
<feature type="compositionally biased region" description="Polar residues" evidence="1">
    <location>
        <begin position="70"/>
        <end position="79"/>
    </location>
</feature>
<feature type="compositionally biased region" description="Polar residues" evidence="1">
    <location>
        <begin position="51"/>
        <end position="60"/>
    </location>
</feature>
<accession>A0A2A9N6E0</accession>
<dbReference type="EMBL" id="KZ302519">
    <property type="protein sequence ID" value="PFH45169.1"/>
    <property type="molecule type" value="Genomic_DNA"/>
</dbReference>
<evidence type="ECO:0000313" key="3">
    <source>
        <dbReference type="Proteomes" id="UP000242287"/>
    </source>
</evidence>
<feature type="region of interest" description="Disordered" evidence="1">
    <location>
        <begin position="962"/>
        <end position="1010"/>
    </location>
</feature>
<feature type="region of interest" description="Disordered" evidence="1">
    <location>
        <begin position="1"/>
        <end position="22"/>
    </location>
</feature>
<proteinExistence type="predicted"/>
<evidence type="ECO:0000313" key="2">
    <source>
        <dbReference type="EMBL" id="PFH45169.1"/>
    </source>
</evidence>
<evidence type="ECO:0000256" key="1">
    <source>
        <dbReference type="SAM" id="MobiDB-lite"/>
    </source>
</evidence>
<organism evidence="2 3">
    <name type="scientific">Amanita thiersii Skay4041</name>
    <dbReference type="NCBI Taxonomy" id="703135"/>
    <lineage>
        <taxon>Eukaryota</taxon>
        <taxon>Fungi</taxon>
        <taxon>Dikarya</taxon>
        <taxon>Basidiomycota</taxon>
        <taxon>Agaricomycotina</taxon>
        <taxon>Agaricomycetes</taxon>
        <taxon>Agaricomycetidae</taxon>
        <taxon>Agaricales</taxon>
        <taxon>Pluteineae</taxon>
        <taxon>Amanitaceae</taxon>
        <taxon>Amanita</taxon>
    </lineage>
</organism>
<feature type="compositionally biased region" description="Basic and acidic residues" evidence="1">
    <location>
        <begin position="877"/>
        <end position="887"/>
    </location>
</feature>
<sequence length="1259" mass="142716">MSTRGYSLSPVPSGHPSPNPFSTAISSLRSTYQTEAASEDALHYIDSVLQSKSNSPSNLPHGNMPHGDHATTNTQTPNPVTIPRPRSHSVTPKASPLVSPLAPHRPSSSTGIYDNKNNDGTISRMRSAAFDESQNIAQPVPTHPPPAFMSTDYIDSEINVTGTLISLPALMDKPQSCDFPLSTDPAFVLQNIYTTYANDLLQNKGYVPSIQVKDMGKALATHIRNCTGSGFATPHEERIIQMDLLARIMAYAAVDLNTEVADYTVAAHGSSVPLLIYREIQEEWDFSGNTDNYLVSDTFRMIQDDLDESFTNRQHKNIMAITTPANQFSPQDKHDIMDAITNETTLPDKWAFTDEKGHKRPTYAWLSGNTSPKKPVAPTMSFSPSIGQKRPLEDDSEDLSHNDRLSAIKYHLPLPKSTIEANFDAWTETVNHFLDTNRPLYPELNPTALRATVLQAAEKLMKREYFVNKIRKLARSDDTATIHDFKDERLRSLRNEVNLIQDTTPQDMDIEETTTVTTKTDLIRKSSHVWRNTAKTLWKDNILTCNQETLDQATRLLLLDDTQHKFAKMTEAQIYDTEVDRRDLIIQKITELNENASKAIKDIQCKSMPKATQDKIDIVKKQGWEAAKRTILQNPSKFSPPTINPKKYKNIVANIVDDLRNKEDDSWAMKIIKDVKNKGLQSQALEHRIHSIVRRLNNFTNANTSTTPPPLPAPTHIDEQMEAETIEMDPSPWTDSEEYKQNWQLWINTASEIFKKLSPYFTPDDRKHKEELYWSAADTCAHQDKDLIQLQSISSLTDTNKKRDLENTRRSHIEKEYQSLLEASKKQEATKKKDAFEDYLNTKDFDYYVQHAKDQLANPAVPGSKKSTIQNILKDAEKWQPKHRVDDDGSILPDSPPPSPRPKTKTGSKKTNSKAMAEMTRKGNTPNTRHLQKLLNEMNSDNGQKIMKEIHKISNKDKINTAQKQLVKPQNDKTSYAQKTATKTQKDPRRDGAGGWKTVGSSNKISRPTILPPPPNIFKFFITDDADTLPPVRQNEDELTSALNNIISENVEWLLELGSNHVKSANWSKDPRAIVISMTRNIDKNRTDDLPDGKKAFEALNEAVLDLFPGSTLANRKPRSKFRFTRIPTQHSDGLPMDNGLLYHYIRKHPNFENVRFSLTPRFERSRPLKPGQITRPEFTKTVVCESSSTTHRRRAKNSFFERMKTREIVKFANDGTTRQNFANQTHTFVKDVEGRIQPPCIRRPAIRAKQATYATSDV</sequence>